<dbReference type="EMBL" id="CM056743">
    <property type="protein sequence ID" value="KAJ8670451.1"/>
    <property type="molecule type" value="Genomic_DNA"/>
</dbReference>
<sequence length="791" mass="88609">MSSKKTGMSSAEVNSTYGGCATPPPVKIPMKEMKRQQKLENRVSLKNFVRTDSVLLQPGGKRIMDNGMVQICNKNLVPTKKSTPAALPRGFIGSEAGNQIQKMSLSPSIPIGDMNFIQQMVTYANNRRFLDSRNEGSQSCLNQNVKVTSLSSQPPKVLVPQAMIGKTLSHVSYQQYLEKFGHMSATKSIPSTPEQQNQHQTDSQFNENIPIYDFVDGKLAVANGGAETSELCTLNLSSAGNQNFVPISDLMNKNDQSNMKVVTQNFEASETGDYDDKRDDDEGLVHSDTVLTHNDAEVIDQVLESNNFSSSIIEDAESPQLDTEPLEKNRDELPESDTQKVQKTVAPVKMEKAIAPHKNKNCCLMCRQENRLVMKKVEANNQLLNEILNILKNQNPGENNEVLQEPTCEDTSLPVETYEDLVTLSNKIRDDKAFRLSLLPHLKDQRVMGDYKKSVRQMISALVTDQLAKKCVWVQSGKNKKPTVPKLYIMKYLTRSSRSASRSPSKSRYGSPAKQTDASDSTSTKPANGEKNDNVGTSDQEELALSEDLLNAMGNRFHEDRKLAPPLHSEFMKRWQDALSHGIPDTERAALVKKYHMPENCPFSDPPSVDKELKTAVKGLIHRDARIIAKQEKINACLAVASYVVTQSFKDQKESENKTLLVCMTDLIQLLADLQRDEIISRRNLVMSNLAPAAKEILADTKWGATLFGGNLDELVKSRKTFENSAKIFQGTPRQNQNNFRGPKNSKNPPARRSKDQPSTGGQGRKPYYRKNYRSSPQRKRSQERRRNSRR</sequence>
<comment type="caution">
    <text evidence="1">The sequence shown here is derived from an EMBL/GenBank/DDBJ whole genome shotgun (WGS) entry which is preliminary data.</text>
</comment>
<evidence type="ECO:0000313" key="1">
    <source>
        <dbReference type="EMBL" id="KAJ8670451.1"/>
    </source>
</evidence>
<proteinExistence type="predicted"/>
<protein>
    <submittedName>
        <fullName evidence="1">Uncharacterized protein</fullName>
    </submittedName>
</protein>
<name>A0ACC2NIJ6_9HYME</name>
<organism evidence="1 2">
    <name type="scientific">Eretmocerus hayati</name>
    <dbReference type="NCBI Taxonomy" id="131215"/>
    <lineage>
        <taxon>Eukaryota</taxon>
        <taxon>Metazoa</taxon>
        <taxon>Ecdysozoa</taxon>
        <taxon>Arthropoda</taxon>
        <taxon>Hexapoda</taxon>
        <taxon>Insecta</taxon>
        <taxon>Pterygota</taxon>
        <taxon>Neoptera</taxon>
        <taxon>Endopterygota</taxon>
        <taxon>Hymenoptera</taxon>
        <taxon>Apocrita</taxon>
        <taxon>Proctotrupomorpha</taxon>
        <taxon>Chalcidoidea</taxon>
        <taxon>Aphelinidae</taxon>
        <taxon>Aphelininae</taxon>
        <taxon>Eretmocerus</taxon>
    </lineage>
</organism>
<evidence type="ECO:0000313" key="2">
    <source>
        <dbReference type="Proteomes" id="UP001239111"/>
    </source>
</evidence>
<reference evidence="1" key="1">
    <citation type="submission" date="2023-04" db="EMBL/GenBank/DDBJ databases">
        <title>A chromosome-level genome assembly of the parasitoid wasp Eretmocerus hayati.</title>
        <authorList>
            <person name="Zhong Y."/>
            <person name="Liu S."/>
            <person name="Liu Y."/>
        </authorList>
    </citation>
    <scope>NUCLEOTIDE SEQUENCE</scope>
    <source>
        <strain evidence="1">ZJU_SS_LIU_2023</strain>
    </source>
</reference>
<dbReference type="Proteomes" id="UP001239111">
    <property type="component" value="Chromosome 3"/>
</dbReference>
<accession>A0ACC2NIJ6</accession>
<gene>
    <name evidence="1" type="ORF">QAD02_001710</name>
</gene>
<keyword evidence="2" id="KW-1185">Reference proteome</keyword>